<sequence length="75" mass="8492">MYLLALNDYAIDVDWSKIDDQAPIIATRINGATFGVRENGPLWVIYPFDSNIRFQDEMIYASSVWQLIAINAVAP</sequence>
<proteinExistence type="predicted"/>
<accession>A0A398BRW0</accession>
<dbReference type="SUPFAM" id="SSF56524">
    <property type="entry name" value="Oxidoreductase molybdopterin-binding domain"/>
    <property type="match status" value="1"/>
</dbReference>
<comment type="caution">
    <text evidence="1">The sequence shown here is derived from an EMBL/GenBank/DDBJ whole genome shotgun (WGS) entry which is preliminary data.</text>
</comment>
<organism evidence="1 2">
    <name type="scientific">Gemmobacter lutimaris</name>
    <dbReference type="NCBI Taxonomy" id="2306023"/>
    <lineage>
        <taxon>Bacteria</taxon>
        <taxon>Pseudomonadati</taxon>
        <taxon>Pseudomonadota</taxon>
        <taxon>Alphaproteobacteria</taxon>
        <taxon>Rhodobacterales</taxon>
        <taxon>Paracoccaceae</taxon>
        <taxon>Gemmobacter</taxon>
    </lineage>
</organism>
<dbReference type="AlphaFoldDB" id="A0A398BRW0"/>
<reference evidence="1 2" key="1">
    <citation type="submission" date="2018-09" db="EMBL/GenBank/DDBJ databases">
        <title>Gemmobacter lutimaris sp. nov., a marine bacterium isolated from tidal flat.</title>
        <authorList>
            <person name="Lee D.W."/>
            <person name="Yoo Y."/>
            <person name="Kim J.-J."/>
            <person name="Kim B.S."/>
        </authorList>
    </citation>
    <scope>NUCLEOTIDE SEQUENCE [LARGE SCALE GENOMIC DNA]</scope>
    <source>
        <strain evidence="1 2">YJ-T1-11</strain>
    </source>
</reference>
<protein>
    <submittedName>
        <fullName evidence="1">Uncharacterized protein</fullName>
    </submittedName>
</protein>
<gene>
    <name evidence="1" type="ORF">D2N39_07570</name>
</gene>
<dbReference type="InterPro" id="IPR036374">
    <property type="entry name" value="OxRdtase_Mopterin-bd_sf"/>
</dbReference>
<keyword evidence="2" id="KW-1185">Reference proteome</keyword>
<name>A0A398BRW0_9RHOB</name>
<dbReference type="EMBL" id="QXXQ01000003">
    <property type="protein sequence ID" value="RID92494.1"/>
    <property type="molecule type" value="Genomic_DNA"/>
</dbReference>
<evidence type="ECO:0000313" key="2">
    <source>
        <dbReference type="Proteomes" id="UP000266649"/>
    </source>
</evidence>
<evidence type="ECO:0000313" key="1">
    <source>
        <dbReference type="EMBL" id="RID92494.1"/>
    </source>
</evidence>
<dbReference type="Proteomes" id="UP000266649">
    <property type="component" value="Unassembled WGS sequence"/>
</dbReference>